<keyword evidence="3" id="KW-0820">tRNA-binding</keyword>
<dbReference type="InterPro" id="IPR057285">
    <property type="entry name" value="Pre-PUA_NSUN2"/>
</dbReference>
<dbReference type="RefSeq" id="XP_018128658.2">
    <property type="nucleotide sequence ID" value="XM_018276956.2"/>
</dbReference>
<keyword evidence="5 10" id="KW-0808">Transferase</keyword>
<feature type="binding site" evidence="10">
    <location>
        <begin position="205"/>
        <end position="211"/>
    </location>
    <ligand>
        <name>S-adenosyl-L-methionine</name>
        <dbReference type="ChEBI" id="CHEBI:59789"/>
    </ligand>
</feature>
<feature type="compositionally biased region" description="Low complexity" evidence="11">
    <location>
        <begin position="639"/>
        <end position="651"/>
    </location>
</feature>
<dbReference type="GeneID" id="28840908"/>
<dbReference type="Pfam" id="PF25376">
    <property type="entry name" value="Pre-PUA_NSUN2"/>
    <property type="match status" value="1"/>
</dbReference>
<dbReference type="PANTHER" id="PTHR22808:SF1">
    <property type="entry name" value="RNA CYTOSINE-C(5)-METHYLTRANSFERASE NSUN2-RELATED"/>
    <property type="match status" value="1"/>
</dbReference>
<dbReference type="Proteomes" id="UP000091956">
    <property type="component" value="Unassembled WGS sequence"/>
</dbReference>
<feature type="region of interest" description="Disordered" evidence="11">
    <location>
        <begin position="552"/>
        <end position="658"/>
    </location>
</feature>
<feature type="region of interest" description="Disordered" evidence="11">
    <location>
        <begin position="886"/>
        <end position="925"/>
    </location>
</feature>
<dbReference type="SUPFAM" id="SSF53335">
    <property type="entry name" value="S-adenosyl-L-methionine-dependent methyltransferases"/>
    <property type="match status" value="1"/>
</dbReference>
<dbReference type="GO" id="GO:0005737">
    <property type="term" value="C:cytoplasm"/>
    <property type="evidence" value="ECO:0007669"/>
    <property type="project" value="TreeGrafter"/>
</dbReference>
<evidence type="ECO:0000256" key="2">
    <source>
        <dbReference type="ARBA" id="ARBA00007494"/>
    </source>
</evidence>
<comment type="subcellular location">
    <subcellularLocation>
        <location evidence="1">Nucleus</location>
    </subcellularLocation>
</comment>
<evidence type="ECO:0000313" key="13">
    <source>
        <dbReference type="EMBL" id="OBT94925.2"/>
    </source>
</evidence>
<comment type="similarity">
    <text evidence="2 10">Belongs to the class I-like SAM-binding methyltransferase superfamily. RsmB/NOP family.</text>
</comment>
<dbReference type="InterPro" id="IPR001678">
    <property type="entry name" value="MeTrfase_RsmB-F_NOP2_dom"/>
</dbReference>
<dbReference type="InterPro" id="IPR029063">
    <property type="entry name" value="SAM-dependent_MTases_sf"/>
</dbReference>
<dbReference type="PROSITE" id="PS01153">
    <property type="entry name" value="NOL1_NOP2_SUN"/>
    <property type="match status" value="1"/>
</dbReference>
<evidence type="ECO:0000256" key="4">
    <source>
        <dbReference type="ARBA" id="ARBA00022603"/>
    </source>
</evidence>
<name>A0A1B8GGG6_9PEZI</name>
<feature type="domain" description="SAM-dependent MTase RsmB/NOP-type" evidence="12">
    <location>
        <begin position="86"/>
        <end position="499"/>
    </location>
</feature>
<proteinExistence type="inferred from homology"/>
<keyword evidence="9" id="KW-0539">Nucleus</keyword>
<dbReference type="InterPro" id="IPR023270">
    <property type="entry name" value="RCMT_NCL1"/>
</dbReference>
<dbReference type="GO" id="GO:0005634">
    <property type="term" value="C:nucleus"/>
    <property type="evidence" value="ECO:0007669"/>
    <property type="project" value="UniProtKB-SubCell"/>
</dbReference>
<dbReference type="PRINTS" id="PR02011">
    <property type="entry name" value="RCMTNCL1"/>
</dbReference>
<dbReference type="GO" id="GO:0030488">
    <property type="term" value="P:tRNA methylation"/>
    <property type="evidence" value="ECO:0007669"/>
    <property type="project" value="TreeGrafter"/>
</dbReference>
<keyword evidence="4 10" id="KW-0489">Methyltransferase</keyword>
<dbReference type="STRING" id="342668.A0A1B8GGG6"/>
<evidence type="ECO:0000313" key="14">
    <source>
        <dbReference type="Proteomes" id="UP000091956"/>
    </source>
</evidence>
<keyword evidence="8 10" id="KW-0694">RNA-binding</keyword>
<dbReference type="InterPro" id="IPR057286">
    <property type="entry name" value="PUA_NSUN2"/>
</dbReference>
<evidence type="ECO:0000256" key="3">
    <source>
        <dbReference type="ARBA" id="ARBA00022555"/>
    </source>
</evidence>
<reference evidence="13 14" key="1">
    <citation type="submission" date="2016-03" db="EMBL/GenBank/DDBJ databases">
        <title>Comparative genomics of Pseudogymnoascus destructans, the fungus causing white-nose syndrome of bats.</title>
        <authorList>
            <person name="Palmer J.M."/>
            <person name="Drees K.P."/>
            <person name="Foster J.T."/>
            <person name="Lindner D.L."/>
        </authorList>
    </citation>
    <scope>NUCLEOTIDE SEQUENCE [LARGE SCALE GENOMIC DNA]</scope>
    <source>
        <strain evidence="13 14">UAMH 10579</strain>
    </source>
</reference>
<keyword evidence="7" id="KW-0819">tRNA processing</keyword>
<evidence type="ECO:0000256" key="9">
    <source>
        <dbReference type="ARBA" id="ARBA00023242"/>
    </source>
</evidence>
<dbReference type="GO" id="GO:0016428">
    <property type="term" value="F:tRNA (cytidine-5-)-methyltransferase activity"/>
    <property type="evidence" value="ECO:0007669"/>
    <property type="project" value="InterPro"/>
</dbReference>
<sequence length="925" mass="102480">MFKGSVSLRRQYYSLFQSSLSEFTMGRGGKRGGRGGGRGKGRGGGGGGRDSRDNRVSYDKIDKTNEKFERYYDSIIELPQEERVEFWAALRRDLPNSFRFAGSKGHALAVQKQLRERYIPEITKIEHYDGTAVEAPQPVPWYPDELAWWMTTPKNVVRRFPPFAAFQKYLVSETSVGNISRQEVVSMIPPLLMGIEPGMTVLDMCAAPGSKAAQLLEMVHKGEEARIRNALRLHATEDGREISPGLDVVGDEDLNVDSEDFGRATGLLIANDSDYKRSHMLIHQLKRLSSPNLIVTNHDATIFPSIKLPSTKEDPAQNRYLKFDRILADVPCSGDGTCRKNPNLWQDWSPSNALGLYVTQVRILVRALQMLKAGGRVVYSTCSMNPVENEAVVASAIERCGGLEKVQLIDCSDQLVGLKRKEGLKKWTIMDKSGKVWEDWPSVEAENQKSGANHATARLAEGMFTPTGEAAKIPLERCMRVYAHQQDTGGFFITVLQKMTEFKARPESEAKKSEPKPAVISIVEEIEAQPEPAPGANVAPKIEAADLLEGSTSTDLEDANVPAVARENQASDKPDATLPAKRAFDDSDAAPSSPKKAKIESNGTEVEAMSLDNRQVHFPPPPGAELDATTRPGDLRSETTTPAATTSLPAPVKAKGRNQQQFEEPFKYISGDHPEVQSIEEFYKLSQRFPRDRFMVRNALGEPAKTIYYTSALIRDILVENEGKGIKFIHGGVRMFMKQDVQGEGVCRWRIQSEGMPILEGYVGEGRVVRLYKRATLRKLLVEMFPKVTDGCWKELGEIGERVRDIGMGCCVLRIEPSDEEDGFKERIVLPLWRSLHSLNLMLAKEDRTAMLLRIFNENVPLVNNHHPATRAAVVDAAVAEAEVAEAETEAEAANGNGEVVEKSEDVEMDAAEAPIETEAGSDQL</sequence>
<dbReference type="EMBL" id="KV460239">
    <property type="protein sequence ID" value="OBT94925.2"/>
    <property type="molecule type" value="Genomic_DNA"/>
</dbReference>
<keyword evidence="6 10" id="KW-0949">S-adenosyl-L-methionine</keyword>
<evidence type="ECO:0000256" key="1">
    <source>
        <dbReference type="ARBA" id="ARBA00004123"/>
    </source>
</evidence>
<feature type="binding site" evidence="10">
    <location>
        <position position="299"/>
    </location>
    <ligand>
        <name>S-adenosyl-L-methionine</name>
        <dbReference type="ChEBI" id="CHEBI:59789"/>
    </ligand>
</feature>
<dbReference type="PROSITE" id="PS51686">
    <property type="entry name" value="SAM_MT_RSMB_NOP"/>
    <property type="match status" value="1"/>
</dbReference>
<accession>A0A1B8GGG6</accession>
<reference evidence="14" key="2">
    <citation type="journal article" date="2018" name="Nat. Commun.">
        <title>Extreme sensitivity to ultraviolet light in the fungal pathogen causing white-nose syndrome of bats.</title>
        <authorList>
            <person name="Palmer J.M."/>
            <person name="Drees K.P."/>
            <person name="Foster J.T."/>
            <person name="Lindner D.L."/>
        </authorList>
    </citation>
    <scope>NUCLEOTIDE SEQUENCE [LARGE SCALE GENOMIC DNA]</scope>
    <source>
        <strain evidence="14">UAMH 10579</strain>
    </source>
</reference>
<feature type="binding site" evidence="10">
    <location>
        <position position="329"/>
    </location>
    <ligand>
        <name>S-adenosyl-L-methionine</name>
        <dbReference type="ChEBI" id="CHEBI:59789"/>
    </ligand>
</feature>
<dbReference type="GO" id="GO:0000049">
    <property type="term" value="F:tRNA binding"/>
    <property type="evidence" value="ECO:0007669"/>
    <property type="project" value="UniProtKB-KW"/>
</dbReference>
<feature type="active site" description="Nucleophile" evidence="10">
    <location>
        <position position="382"/>
    </location>
</feature>
<protein>
    <recommendedName>
        <fullName evidence="12">SAM-dependent MTase RsmB/NOP-type domain-containing protein</fullName>
    </recommendedName>
</protein>
<gene>
    <name evidence="13" type="ORF">VE01_07522</name>
</gene>
<dbReference type="AlphaFoldDB" id="A0A1B8GGG6"/>
<feature type="binding site" evidence="10">
    <location>
        <position position="272"/>
    </location>
    <ligand>
        <name>S-adenosyl-L-methionine</name>
        <dbReference type="ChEBI" id="CHEBI:59789"/>
    </ligand>
</feature>
<keyword evidence="14" id="KW-1185">Reference proteome</keyword>
<dbReference type="Pfam" id="PF25378">
    <property type="entry name" value="PUA_NSUN2"/>
    <property type="match status" value="1"/>
</dbReference>
<dbReference type="Pfam" id="PF01189">
    <property type="entry name" value="Methyltr_RsmB-F"/>
    <property type="match status" value="1"/>
</dbReference>
<dbReference type="InterPro" id="IPR049560">
    <property type="entry name" value="MeTrfase_RsmB-F_NOP2_cat"/>
</dbReference>
<organism evidence="13 14">
    <name type="scientific">Pseudogymnoascus verrucosus</name>
    <dbReference type="NCBI Taxonomy" id="342668"/>
    <lineage>
        <taxon>Eukaryota</taxon>
        <taxon>Fungi</taxon>
        <taxon>Dikarya</taxon>
        <taxon>Ascomycota</taxon>
        <taxon>Pezizomycotina</taxon>
        <taxon>Leotiomycetes</taxon>
        <taxon>Thelebolales</taxon>
        <taxon>Thelebolaceae</taxon>
        <taxon>Pseudogymnoascus</taxon>
    </lineage>
</organism>
<dbReference type="PANTHER" id="PTHR22808">
    <property type="entry name" value="NCL1 YEAST -RELATED NOL1/NOP2/FMU SUN DOMAIN-CONTAINING"/>
    <property type="match status" value="1"/>
</dbReference>
<evidence type="ECO:0000256" key="10">
    <source>
        <dbReference type="PROSITE-ProRule" id="PRU01023"/>
    </source>
</evidence>
<dbReference type="InterPro" id="IPR023267">
    <property type="entry name" value="RCMT"/>
</dbReference>
<dbReference type="PRINTS" id="PR02008">
    <property type="entry name" value="RCMTFAMILY"/>
</dbReference>
<evidence type="ECO:0000256" key="11">
    <source>
        <dbReference type="SAM" id="MobiDB-lite"/>
    </source>
</evidence>
<dbReference type="InterPro" id="IPR018314">
    <property type="entry name" value="RsmB/NOL1/NOP2-like_CS"/>
</dbReference>
<evidence type="ECO:0000256" key="8">
    <source>
        <dbReference type="ARBA" id="ARBA00022884"/>
    </source>
</evidence>
<evidence type="ECO:0000256" key="6">
    <source>
        <dbReference type="ARBA" id="ARBA00022691"/>
    </source>
</evidence>
<evidence type="ECO:0000259" key="12">
    <source>
        <dbReference type="PROSITE" id="PS51686"/>
    </source>
</evidence>
<feature type="region of interest" description="Disordered" evidence="11">
    <location>
        <begin position="26"/>
        <end position="57"/>
    </location>
</feature>
<evidence type="ECO:0000256" key="7">
    <source>
        <dbReference type="ARBA" id="ARBA00022694"/>
    </source>
</evidence>
<feature type="compositionally biased region" description="Basic residues" evidence="11">
    <location>
        <begin position="28"/>
        <end position="41"/>
    </location>
</feature>
<dbReference type="Gene3D" id="3.40.50.150">
    <property type="entry name" value="Vaccinia Virus protein VP39"/>
    <property type="match status" value="1"/>
</dbReference>
<evidence type="ECO:0000256" key="5">
    <source>
        <dbReference type="ARBA" id="ARBA00022679"/>
    </source>
</evidence>